<evidence type="ECO:0000313" key="1">
    <source>
        <dbReference type="EMBL" id="ONK66899.1"/>
    </source>
</evidence>
<reference evidence="2" key="1">
    <citation type="journal article" date="2017" name="Nat. Commun.">
        <title>The asparagus genome sheds light on the origin and evolution of a young Y chromosome.</title>
        <authorList>
            <person name="Harkess A."/>
            <person name="Zhou J."/>
            <person name="Xu C."/>
            <person name="Bowers J.E."/>
            <person name="Van der Hulst R."/>
            <person name="Ayyampalayam S."/>
            <person name="Mercati F."/>
            <person name="Riccardi P."/>
            <person name="McKain M.R."/>
            <person name="Kakrana A."/>
            <person name="Tang H."/>
            <person name="Ray J."/>
            <person name="Groenendijk J."/>
            <person name="Arikit S."/>
            <person name="Mathioni S.M."/>
            <person name="Nakano M."/>
            <person name="Shan H."/>
            <person name="Telgmann-Rauber A."/>
            <person name="Kanno A."/>
            <person name="Yue Z."/>
            <person name="Chen H."/>
            <person name="Li W."/>
            <person name="Chen Y."/>
            <person name="Xu X."/>
            <person name="Zhang Y."/>
            <person name="Luo S."/>
            <person name="Chen H."/>
            <person name="Gao J."/>
            <person name="Mao Z."/>
            <person name="Pires J.C."/>
            <person name="Luo M."/>
            <person name="Kudrna D."/>
            <person name="Wing R.A."/>
            <person name="Meyers B.C."/>
            <person name="Yi K."/>
            <person name="Kong H."/>
            <person name="Lavrijsen P."/>
            <person name="Sunseri F."/>
            <person name="Falavigna A."/>
            <person name="Ye Y."/>
            <person name="Leebens-Mack J.H."/>
            <person name="Chen G."/>
        </authorList>
    </citation>
    <scope>NUCLEOTIDE SEQUENCE [LARGE SCALE GENOMIC DNA]</scope>
    <source>
        <strain evidence="2">cv. DH0086</strain>
    </source>
</reference>
<dbReference type="EMBL" id="CM007386">
    <property type="protein sequence ID" value="ONK66899.1"/>
    <property type="molecule type" value="Genomic_DNA"/>
</dbReference>
<sequence>QKERLMMDKVLLLRSEFKRRIGFGPGTMNQSIKQLRDVDVLHFWSRPGWRLVASMT</sequence>
<dbReference type="AlphaFoldDB" id="A0A5P1EQ20"/>
<organism evidence="1 2">
    <name type="scientific">Asparagus officinalis</name>
    <name type="common">Garden asparagus</name>
    <dbReference type="NCBI Taxonomy" id="4686"/>
    <lineage>
        <taxon>Eukaryota</taxon>
        <taxon>Viridiplantae</taxon>
        <taxon>Streptophyta</taxon>
        <taxon>Embryophyta</taxon>
        <taxon>Tracheophyta</taxon>
        <taxon>Spermatophyta</taxon>
        <taxon>Magnoliopsida</taxon>
        <taxon>Liliopsida</taxon>
        <taxon>Asparagales</taxon>
        <taxon>Asparagaceae</taxon>
        <taxon>Asparagoideae</taxon>
        <taxon>Asparagus</taxon>
    </lineage>
</organism>
<dbReference type="Gramene" id="ONK66899">
    <property type="protein sequence ID" value="ONK66899"/>
    <property type="gene ID" value="A4U43_C06F13260"/>
</dbReference>
<accession>A0A5P1EQ20</accession>
<keyword evidence="2" id="KW-1185">Reference proteome</keyword>
<dbReference type="Proteomes" id="UP000243459">
    <property type="component" value="Chromosome 6"/>
</dbReference>
<name>A0A5P1EQ20_ASPOF</name>
<evidence type="ECO:0000313" key="2">
    <source>
        <dbReference type="Proteomes" id="UP000243459"/>
    </source>
</evidence>
<feature type="non-terminal residue" evidence="1">
    <location>
        <position position="1"/>
    </location>
</feature>
<gene>
    <name evidence="1" type="ORF">A4U43_C06F13260</name>
</gene>
<proteinExistence type="predicted"/>
<protein>
    <submittedName>
        <fullName evidence="1">Uncharacterized protein</fullName>
    </submittedName>
</protein>